<dbReference type="GO" id="GO:0006813">
    <property type="term" value="P:potassium ion transport"/>
    <property type="evidence" value="ECO:0007669"/>
    <property type="project" value="InterPro"/>
</dbReference>
<feature type="transmembrane region" description="Helical" evidence="11">
    <location>
        <begin position="156"/>
        <end position="181"/>
    </location>
</feature>
<keyword evidence="5" id="KW-0406">Ion transport</keyword>
<feature type="domain" description="CBS" evidence="13">
    <location>
        <begin position="448"/>
        <end position="505"/>
    </location>
</feature>
<evidence type="ECO:0000259" key="13">
    <source>
        <dbReference type="PROSITE" id="PS51371"/>
    </source>
</evidence>
<protein>
    <recommendedName>
        <fullName evidence="16">Chloride channel protein</fullName>
    </recommendedName>
</protein>
<dbReference type="Pfam" id="PF00571">
    <property type="entry name" value="CBS"/>
    <property type="match status" value="1"/>
</dbReference>
<feature type="transmembrane region" description="Helical" evidence="11">
    <location>
        <begin position="187"/>
        <end position="207"/>
    </location>
</feature>
<feature type="transmembrane region" description="Helical" evidence="11">
    <location>
        <begin position="267"/>
        <end position="290"/>
    </location>
</feature>
<dbReference type="PROSITE" id="PS51202">
    <property type="entry name" value="RCK_C"/>
    <property type="match status" value="1"/>
</dbReference>
<dbReference type="Proteomes" id="UP000242699">
    <property type="component" value="Unassembled WGS sequence"/>
</dbReference>
<dbReference type="EMBL" id="PXYT01000024">
    <property type="protein sequence ID" value="PSR27728.1"/>
    <property type="molecule type" value="Genomic_DNA"/>
</dbReference>
<keyword evidence="10" id="KW-0129">CBS domain</keyword>
<feature type="domain" description="RCK C-terminal" evidence="12">
    <location>
        <begin position="575"/>
        <end position="660"/>
    </location>
</feature>
<comment type="subcellular location">
    <subcellularLocation>
        <location evidence="1">Membrane</location>
        <topology evidence="1">Multi-pass membrane protein</topology>
    </subcellularLocation>
</comment>
<accession>A0A2T2WZR7</accession>
<feature type="transmembrane region" description="Helical" evidence="11">
    <location>
        <begin position="228"/>
        <end position="247"/>
    </location>
</feature>
<reference evidence="14 15" key="1">
    <citation type="journal article" date="2014" name="BMC Genomics">
        <title>Comparison of environmental and isolate Sulfobacillus genomes reveals diverse carbon, sulfur, nitrogen, and hydrogen metabolisms.</title>
        <authorList>
            <person name="Justice N.B."/>
            <person name="Norman A."/>
            <person name="Brown C.T."/>
            <person name="Singh A."/>
            <person name="Thomas B.C."/>
            <person name="Banfield J.F."/>
        </authorList>
    </citation>
    <scope>NUCLEOTIDE SEQUENCE [LARGE SCALE GENOMIC DNA]</scope>
    <source>
        <strain evidence="14">AMDSBA1</strain>
    </source>
</reference>
<keyword evidence="6 11" id="KW-0472">Membrane</keyword>
<dbReference type="PANTHER" id="PTHR43427:SF6">
    <property type="entry name" value="CHLORIDE CHANNEL PROTEIN CLC-E"/>
    <property type="match status" value="1"/>
</dbReference>
<dbReference type="Gene3D" id="1.10.3080.10">
    <property type="entry name" value="Clc chloride channel"/>
    <property type="match status" value="1"/>
</dbReference>
<dbReference type="PANTHER" id="PTHR43427">
    <property type="entry name" value="CHLORIDE CHANNEL PROTEIN CLC-E"/>
    <property type="match status" value="1"/>
</dbReference>
<feature type="transmembrane region" description="Helical" evidence="11">
    <location>
        <begin position="362"/>
        <end position="387"/>
    </location>
</feature>
<evidence type="ECO:0000256" key="9">
    <source>
        <dbReference type="ARBA" id="ARBA00023303"/>
    </source>
</evidence>
<comment type="caution">
    <text evidence="14">The sequence shown here is derived from an EMBL/GenBank/DDBJ whole genome shotgun (WGS) entry which is preliminary data.</text>
</comment>
<dbReference type="InterPro" id="IPR006037">
    <property type="entry name" value="RCK_C"/>
</dbReference>
<dbReference type="PRINTS" id="PR00762">
    <property type="entry name" value="CLCHANNEL"/>
</dbReference>
<dbReference type="CDD" id="cd00400">
    <property type="entry name" value="Voltage_gated_ClC"/>
    <property type="match status" value="1"/>
</dbReference>
<dbReference type="GO" id="GO:0005254">
    <property type="term" value="F:chloride channel activity"/>
    <property type="evidence" value="ECO:0007669"/>
    <property type="project" value="UniProtKB-KW"/>
</dbReference>
<gene>
    <name evidence="14" type="ORF">C7B43_11010</name>
</gene>
<dbReference type="SUPFAM" id="SSF81340">
    <property type="entry name" value="Clc chloride channel"/>
    <property type="match status" value="1"/>
</dbReference>
<evidence type="ECO:0000256" key="1">
    <source>
        <dbReference type="ARBA" id="ARBA00004141"/>
    </source>
</evidence>
<keyword evidence="4 11" id="KW-1133">Transmembrane helix</keyword>
<dbReference type="GO" id="GO:0008324">
    <property type="term" value="F:monoatomic cation transmembrane transporter activity"/>
    <property type="evidence" value="ECO:0007669"/>
    <property type="project" value="InterPro"/>
</dbReference>
<dbReference type="InterPro" id="IPR014743">
    <property type="entry name" value="Cl-channel_core"/>
</dbReference>
<dbReference type="Pfam" id="PF00654">
    <property type="entry name" value="Voltage_CLC"/>
    <property type="match status" value="1"/>
</dbReference>
<evidence type="ECO:0000256" key="6">
    <source>
        <dbReference type="ARBA" id="ARBA00023136"/>
    </source>
</evidence>
<name>A0A2T2WZR7_9FIRM</name>
<dbReference type="CDD" id="cd02205">
    <property type="entry name" value="CBS_pair_SF"/>
    <property type="match status" value="1"/>
</dbReference>
<dbReference type="SUPFAM" id="SSF54631">
    <property type="entry name" value="CBS-domain pair"/>
    <property type="match status" value="1"/>
</dbReference>
<feature type="transmembrane region" description="Helical" evidence="11">
    <location>
        <begin position="21"/>
        <end position="41"/>
    </location>
</feature>
<feature type="transmembrane region" description="Helical" evidence="11">
    <location>
        <begin position="330"/>
        <end position="350"/>
    </location>
</feature>
<dbReference type="PROSITE" id="PS51371">
    <property type="entry name" value="CBS"/>
    <property type="match status" value="2"/>
</dbReference>
<dbReference type="Gene3D" id="3.10.580.10">
    <property type="entry name" value="CBS-domain"/>
    <property type="match status" value="1"/>
</dbReference>
<evidence type="ECO:0000259" key="12">
    <source>
        <dbReference type="PROSITE" id="PS51202"/>
    </source>
</evidence>
<evidence type="ECO:0000256" key="11">
    <source>
        <dbReference type="SAM" id="Phobius"/>
    </source>
</evidence>
<evidence type="ECO:0000313" key="14">
    <source>
        <dbReference type="EMBL" id="PSR27728.1"/>
    </source>
</evidence>
<dbReference type="SUPFAM" id="SSF116726">
    <property type="entry name" value="TrkA C-terminal domain-like"/>
    <property type="match status" value="1"/>
</dbReference>
<feature type="transmembrane region" description="Helical" evidence="11">
    <location>
        <begin position="132"/>
        <end position="149"/>
    </location>
</feature>
<dbReference type="GO" id="GO:0034707">
    <property type="term" value="C:chloride channel complex"/>
    <property type="evidence" value="ECO:0007669"/>
    <property type="project" value="UniProtKB-KW"/>
</dbReference>
<dbReference type="Pfam" id="PF02080">
    <property type="entry name" value="TrkA_C"/>
    <property type="match status" value="1"/>
</dbReference>
<evidence type="ECO:0000313" key="15">
    <source>
        <dbReference type="Proteomes" id="UP000242699"/>
    </source>
</evidence>
<evidence type="ECO:0000256" key="7">
    <source>
        <dbReference type="ARBA" id="ARBA00023173"/>
    </source>
</evidence>
<feature type="domain" description="CBS" evidence="13">
    <location>
        <begin position="512"/>
        <end position="571"/>
    </location>
</feature>
<feature type="transmembrane region" description="Helical" evidence="11">
    <location>
        <begin position="393"/>
        <end position="413"/>
    </location>
</feature>
<dbReference type="InterPro" id="IPR036721">
    <property type="entry name" value="RCK_C_sf"/>
</dbReference>
<dbReference type="Gene3D" id="3.30.70.1450">
    <property type="entry name" value="Regulator of K+ conductance, C-terminal domain"/>
    <property type="match status" value="1"/>
</dbReference>
<dbReference type="SMART" id="SM00116">
    <property type="entry name" value="CBS"/>
    <property type="match status" value="1"/>
</dbReference>
<evidence type="ECO:0000256" key="4">
    <source>
        <dbReference type="ARBA" id="ARBA00022989"/>
    </source>
</evidence>
<keyword evidence="2" id="KW-0813">Transport</keyword>
<evidence type="ECO:0008006" key="16">
    <source>
        <dbReference type="Google" id="ProtNLM"/>
    </source>
</evidence>
<evidence type="ECO:0000256" key="8">
    <source>
        <dbReference type="ARBA" id="ARBA00023214"/>
    </source>
</evidence>
<sequence length="670" mass="71618">MTNSERRIPRLFHPTWEPWAVSGLAMLTGVVGGLGAILFRWMIRAVHDVLIADMLQKGPPVLLMAGPAVGLVTVSLITRYGAREVKGHGVPQILESLALRGGKIRPRVGLFGIIAPAVTIGSGGSVGREGPIALIGAAFGSIMGQILALPEKYMSLLLAAGSAAGIAATFNAPIAGGFFGLEIVLGSYQMGAIVPVFLAAVTGTTVFDSIMGSRAVLATPPYHVINHFALLFMIGLGLLMAVVGLMYTKGLTASEDFFNRLSLPFWVKAALGGLAVGLIGLFVPQVLGVGYPTMHLALSNQIVWSALAGLFIFKFVATMITIGAGGSGGVFAPSLFLGGMVGGTFGNFLYHISPTLAPHPSIYAIAGMAALFAASAQAPFVAITILLEITGDYRLTAPVMACAAVSYLTYNLFTRDSMYTVRLHRRGIKILRGDEIRPMKVMSVQSALEPLHDTVSPSVSVREAWQKMTDLNRSFLPVVQPMGGLDGIVTLRDIAAALQHGENQTQSIAPIVQPLPKPVFSHESLDQAIRYLSLYDVDVLPVQDAQSYKIVGLITRSGILRAYNASAIHAVDTRHQVEKLHKNTPDGVFVEMEIPDDSPLTGRQLKDVTLSEDALIVSVTRQQGAIIPHGNFVIQSQDRLLVYVAPASHRQQVIEQFGSREIVSFYQDIP</sequence>
<evidence type="ECO:0000256" key="3">
    <source>
        <dbReference type="ARBA" id="ARBA00022692"/>
    </source>
</evidence>
<dbReference type="InterPro" id="IPR046342">
    <property type="entry name" value="CBS_dom_sf"/>
</dbReference>
<keyword evidence="3 11" id="KW-0812">Transmembrane</keyword>
<proteinExistence type="predicted"/>
<dbReference type="AlphaFoldDB" id="A0A2T2WZR7"/>
<dbReference type="InterPro" id="IPR000644">
    <property type="entry name" value="CBS_dom"/>
</dbReference>
<feature type="transmembrane region" description="Helical" evidence="11">
    <location>
        <begin position="302"/>
        <end position="324"/>
    </location>
</feature>
<evidence type="ECO:0000256" key="10">
    <source>
        <dbReference type="PROSITE-ProRule" id="PRU00703"/>
    </source>
</evidence>
<feature type="transmembrane region" description="Helical" evidence="11">
    <location>
        <begin position="108"/>
        <end position="126"/>
    </location>
</feature>
<keyword evidence="8" id="KW-0868">Chloride</keyword>
<organism evidence="14 15">
    <name type="scientific">Sulfobacillus benefaciens</name>
    <dbReference type="NCBI Taxonomy" id="453960"/>
    <lineage>
        <taxon>Bacteria</taxon>
        <taxon>Bacillati</taxon>
        <taxon>Bacillota</taxon>
        <taxon>Clostridia</taxon>
        <taxon>Eubacteriales</taxon>
        <taxon>Clostridiales Family XVII. Incertae Sedis</taxon>
        <taxon>Sulfobacillus</taxon>
    </lineage>
</organism>
<dbReference type="InterPro" id="IPR050368">
    <property type="entry name" value="ClC-type_chloride_channel"/>
</dbReference>
<dbReference type="InterPro" id="IPR001807">
    <property type="entry name" value="ClC"/>
</dbReference>
<feature type="transmembrane region" description="Helical" evidence="11">
    <location>
        <begin position="61"/>
        <end position="82"/>
    </location>
</feature>
<evidence type="ECO:0000256" key="5">
    <source>
        <dbReference type="ARBA" id="ARBA00023065"/>
    </source>
</evidence>
<keyword evidence="7" id="KW-0869">Chloride channel</keyword>
<evidence type="ECO:0000256" key="2">
    <source>
        <dbReference type="ARBA" id="ARBA00022448"/>
    </source>
</evidence>
<keyword evidence="9" id="KW-0407">Ion channel</keyword>